<proteinExistence type="predicted"/>
<dbReference type="Gene3D" id="1.50.10.20">
    <property type="match status" value="2"/>
</dbReference>
<comment type="caution">
    <text evidence="1">The sequence shown here is derived from an EMBL/GenBank/DDBJ whole genome shotgun (WGS) entry which is preliminary data.</text>
</comment>
<dbReference type="Proteomes" id="UP000322699">
    <property type="component" value="Unassembled WGS sequence"/>
</dbReference>
<dbReference type="AlphaFoldDB" id="A0A5B1CE70"/>
<dbReference type="RefSeq" id="WP_068263505.1">
    <property type="nucleotide sequence ID" value="NZ_LWSK01000048.1"/>
</dbReference>
<protein>
    <recommendedName>
        <fullName evidence="3">Prenyltransferase and squalene oxidase repeat protein</fullName>
    </recommendedName>
</protein>
<name>A0A5B1CE70_9BACT</name>
<keyword evidence="2" id="KW-1185">Reference proteome</keyword>
<evidence type="ECO:0000313" key="2">
    <source>
        <dbReference type="Proteomes" id="UP000322699"/>
    </source>
</evidence>
<reference evidence="1 2" key="1">
    <citation type="submission" date="2019-08" db="EMBL/GenBank/DDBJ databases">
        <title>Deep-cultivation of Planctomycetes and their phenomic and genomic characterization uncovers novel biology.</title>
        <authorList>
            <person name="Wiegand S."/>
            <person name="Jogler M."/>
            <person name="Boedeker C."/>
            <person name="Pinto D."/>
            <person name="Vollmers J."/>
            <person name="Rivas-Marin E."/>
            <person name="Kohn T."/>
            <person name="Peeters S.H."/>
            <person name="Heuer A."/>
            <person name="Rast P."/>
            <person name="Oberbeckmann S."/>
            <person name="Bunk B."/>
            <person name="Jeske O."/>
            <person name="Meyerdierks A."/>
            <person name="Storesund J.E."/>
            <person name="Kallscheuer N."/>
            <person name="Luecker S."/>
            <person name="Lage O.M."/>
            <person name="Pohl T."/>
            <person name="Merkel B.J."/>
            <person name="Hornburger P."/>
            <person name="Mueller R.-W."/>
            <person name="Bruemmer F."/>
            <person name="Labrenz M."/>
            <person name="Spormann A.M."/>
            <person name="Op Den Camp H."/>
            <person name="Overmann J."/>
            <person name="Amann R."/>
            <person name="Jetten M.S.M."/>
            <person name="Mascher T."/>
            <person name="Medema M.H."/>
            <person name="Devos D.P."/>
            <person name="Kaster A.-K."/>
            <person name="Ovreas L."/>
            <person name="Rohde M."/>
            <person name="Galperin M.Y."/>
            <person name="Jogler C."/>
        </authorList>
    </citation>
    <scope>NUCLEOTIDE SEQUENCE [LARGE SCALE GENOMIC DNA]</scope>
    <source>
        <strain evidence="1 2">LF1</strain>
    </source>
</reference>
<accession>A0A5B1CE70</accession>
<evidence type="ECO:0008006" key="3">
    <source>
        <dbReference type="Google" id="ProtNLM"/>
    </source>
</evidence>
<organism evidence="1 2">
    <name type="scientific">Rubripirellula obstinata</name>
    <dbReference type="NCBI Taxonomy" id="406547"/>
    <lineage>
        <taxon>Bacteria</taxon>
        <taxon>Pseudomonadati</taxon>
        <taxon>Planctomycetota</taxon>
        <taxon>Planctomycetia</taxon>
        <taxon>Pirellulales</taxon>
        <taxon>Pirellulaceae</taxon>
        <taxon>Rubripirellula</taxon>
    </lineage>
</organism>
<sequence length="369" mass="40813">MSLDRRQWIAFAASGILLGGRDSKSQERLPADLNVRNLYVPDEFDQALQRGVEFLLETQRADGAIADKSNSIAMTALSVMAMASIGMTPSTTGKRGRAMERAIEYVLDHDFQDARGYFGDRDGSRMYGHGIVTLMLTEMLGMGSTLDQNRRMHESLVNAIKLILAAQEVSKPEKMQGGWRYSPSSRDSDLSVSVWQLMALRSAKNDGVQVPGEAIDRAIEFLKNSYASPIDRSGEFRDAISGFCYTPGTRHATFTMTSAGLLALQVCGQYDSPMVSGATQWLLAHPPRISERFFYYGIYYYAQAMHQVGGEAAAVADKLVPELLIESQRNDGSWIGRGGEEKNVGTVYATTLAILSLSVRYHYLPIYQK</sequence>
<dbReference type="InterPro" id="IPR008930">
    <property type="entry name" value="Terpenoid_cyclase/PrenylTrfase"/>
</dbReference>
<dbReference type="SUPFAM" id="SSF48239">
    <property type="entry name" value="Terpenoid cyclases/Protein prenyltransferases"/>
    <property type="match status" value="1"/>
</dbReference>
<dbReference type="EMBL" id="VRLW01000001">
    <property type="protein sequence ID" value="KAA1257644.1"/>
    <property type="molecule type" value="Genomic_DNA"/>
</dbReference>
<gene>
    <name evidence="1" type="ORF">LF1_01320</name>
</gene>
<dbReference type="CDD" id="cd00688">
    <property type="entry name" value="ISOPREN_C2_like"/>
    <property type="match status" value="1"/>
</dbReference>
<evidence type="ECO:0000313" key="1">
    <source>
        <dbReference type="EMBL" id="KAA1257644.1"/>
    </source>
</evidence>